<dbReference type="PANTHER" id="PTHR12415">
    <property type="entry name" value="TYROSYL-DNA PHOSPHODIESTERASE 1"/>
    <property type="match status" value="1"/>
</dbReference>
<keyword evidence="8" id="KW-0539">Nucleus</keyword>
<protein>
    <submittedName>
        <fullName evidence="12">Phospholipase D/nuclease</fullName>
    </submittedName>
</protein>
<dbReference type="STRING" id="1344416.A0A139AC46"/>
<keyword evidence="5" id="KW-0378">Hydrolase</keyword>
<keyword evidence="6" id="KW-0269">Exonuclease</keyword>
<proteinExistence type="inferred from homology"/>
<organism evidence="12 13">
    <name type="scientific">Gonapodya prolifera (strain JEL478)</name>
    <name type="common">Monoblepharis prolifera</name>
    <dbReference type="NCBI Taxonomy" id="1344416"/>
    <lineage>
        <taxon>Eukaryota</taxon>
        <taxon>Fungi</taxon>
        <taxon>Fungi incertae sedis</taxon>
        <taxon>Chytridiomycota</taxon>
        <taxon>Chytridiomycota incertae sedis</taxon>
        <taxon>Monoblepharidomycetes</taxon>
        <taxon>Monoblepharidales</taxon>
        <taxon>Gonapodyaceae</taxon>
        <taxon>Gonapodya</taxon>
    </lineage>
</organism>
<dbReference type="GO" id="GO:0006281">
    <property type="term" value="P:DNA repair"/>
    <property type="evidence" value="ECO:0007669"/>
    <property type="project" value="UniProtKB-KW"/>
</dbReference>
<evidence type="ECO:0000256" key="9">
    <source>
        <dbReference type="PIRSR" id="PIRSR610347-1"/>
    </source>
</evidence>
<evidence type="ECO:0000256" key="8">
    <source>
        <dbReference type="ARBA" id="ARBA00023242"/>
    </source>
</evidence>
<gene>
    <name evidence="12" type="ORF">M427DRAFT_70760</name>
</gene>
<dbReference type="SUPFAM" id="SSF56024">
    <property type="entry name" value="Phospholipase D/nuclease"/>
    <property type="match status" value="1"/>
</dbReference>
<evidence type="ECO:0000256" key="1">
    <source>
        <dbReference type="ARBA" id="ARBA00004123"/>
    </source>
</evidence>
<keyword evidence="4" id="KW-0227">DNA damage</keyword>
<keyword evidence="3" id="KW-0540">Nuclease</keyword>
<feature type="active site" description="Proton donor/acceptor" evidence="9">
    <location>
        <position position="118"/>
    </location>
</feature>
<dbReference type="GO" id="GO:0017005">
    <property type="term" value="F:3'-tyrosyl-DNA phosphodiesterase activity"/>
    <property type="evidence" value="ECO:0007669"/>
    <property type="project" value="TreeGrafter"/>
</dbReference>
<feature type="binding site" evidence="10">
    <location>
        <position position="120"/>
    </location>
    <ligand>
        <name>substrate</name>
    </ligand>
</feature>
<evidence type="ECO:0000256" key="7">
    <source>
        <dbReference type="ARBA" id="ARBA00023204"/>
    </source>
</evidence>
<feature type="site" description="Interaction with DNA" evidence="11">
    <location>
        <position position="139"/>
    </location>
</feature>
<evidence type="ECO:0000256" key="3">
    <source>
        <dbReference type="ARBA" id="ARBA00022722"/>
    </source>
</evidence>
<dbReference type="GO" id="GO:0004527">
    <property type="term" value="F:exonuclease activity"/>
    <property type="evidence" value="ECO:0007669"/>
    <property type="project" value="UniProtKB-KW"/>
</dbReference>
<dbReference type="OrthoDB" id="47785at2759"/>
<evidence type="ECO:0000256" key="4">
    <source>
        <dbReference type="ARBA" id="ARBA00022763"/>
    </source>
</evidence>
<evidence type="ECO:0000256" key="5">
    <source>
        <dbReference type="ARBA" id="ARBA00022801"/>
    </source>
</evidence>
<sequence>MRMRRVLGSRVHLSESCVTSSDVVAQFSSVGSLGPTNAYLNNELLVSLSATPTSPSPRTSLKLVFPTAAEVRGSYEGYAAGDSIPHSEANWVKHKSYMRSMMHKWVATQQGRERAMPHIKVHHATGDMSWFLVTSANLSKAAWGSLEKKGDQLMIRSYELGVLVFPALFQTSPSVNVTLRNVTNALSPRVSTVPRPITPAPSSLRLVVPGRLPYDLPLTPYAVDDEPWVWDKDYPQPDALGRKWTQRRSVTPHSFMMMPPSFGFRESEYTSCN</sequence>
<evidence type="ECO:0000256" key="10">
    <source>
        <dbReference type="PIRSR" id="PIRSR610347-2"/>
    </source>
</evidence>
<evidence type="ECO:0000313" key="12">
    <source>
        <dbReference type="EMBL" id="KXS14327.1"/>
    </source>
</evidence>
<keyword evidence="7" id="KW-0234">DNA repair</keyword>
<dbReference type="GO" id="GO:0003697">
    <property type="term" value="F:single-stranded DNA binding"/>
    <property type="evidence" value="ECO:0007669"/>
    <property type="project" value="TreeGrafter"/>
</dbReference>
<comment type="subcellular location">
    <subcellularLocation>
        <location evidence="1">Nucleus</location>
    </subcellularLocation>
</comment>
<dbReference type="Pfam" id="PF06087">
    <property type="entry name" value="Tyr-DNA_phospho"/>
    <property type="match status" value="1"/>
</dbReference>
<dbReference type="EMBL" id="KQ965770">
    <property type="protein sequence ID" value="KXS14327.1"/>
    <property type="molecule type" value="Genomic_DNA"/>
</dbReference>
<accession>A0A139AC46</accession>
<comment type="similarity">
    <text evidence="2">Belongs to the tyrosyl-DNA phosphodiesterase family.</text>
</comment>
<dbReference type="Proteomes" id="UP000070544">
    <property type="component" value="Unassembled WGS sequence"/>
</dbReference>
<name>A0A139AC46_GONPJ</name>
<dbReference type="GO" id="GO:0005634">
    <property type="term" value="C:nucleus"/>
    <property type="evidence" value="ECO:0007669"/>
    <property type="project" value="UniProtKB-SubCell"/>
</dbReference>
<evidence type="ECO:0000256" key="6">
    <source>
        <dbReference type="ARBA" id="ARBA00022839"/>
    </source>
</evidence>
<dbReference type="PANTHER" id="PTHR12415:SF0">
    <property type="entry name" value="TYROSYL-DNA PHOSPHODIESTERASE 1"/>
    <property type="match status" value="1"/>
</dbReference>
<keyword evidence="13" id="KW-1185">Reference proteome</keyword>
<dbReference type="GO" id="GO:0003690">
    <property type="term" value="F:double-stranded DNA binding"/>
    <property type="evidence" value="ECO:0007669"/>
    <property type="project" value="TreeGrafter"/>
</dbReference>
<evidence type="ECO:0000256" key="11">
    <source>
        <dbReference type="PIRSR" id="PIRSR610347-3"/>
    </source>
</evidence>
<dbReference type="Gene3D" id="3.30.870.10">
    <property type="entry name" value="Endonuclease Chain A"/>
    <property type="match status" value="1"/>
</dbReference>
<dbReference type="InterPro" id="IPR010347">
    <property type="entry name" value="Tdp1"/>
</dbReference>
<evidence type="ECO:0000313" key="13">
    <source>
        <dbReference type="Proteomes" id="UP000070544"/>
    </source>
</evidence>
<reference evidence="12 13" key="1">
    <citation type="journal article" date="2015" name="Genome Biol. Evol.">
        <title>Phylogenomic analyses indicate that early fungi evolved digesting cell walls of algal ancestors of land plants.</title>
        <authorList>
            <person name="Chang Y."/>
            <person name="Wang S."/>
            <person name="Sekimoto S."/>
            <person name="Aerts A.L."/>
            <person name="Choi C."/>
            <person name="Clum A."/>
            <person name="LaButti K.M."/>
            <person name="Lindquist E.A."/>
            <person name="Yee Ngan C."/>
            <person name="Ohm R.A."/>
            <person name="Salamov A.A."/>
            <person name="Grigoriev I.V."/>
            <person name="Spatafora J.W."/>
            <person name="Berbee M.L."/>
        </authorList>
    </citation>
    <scope>NUCLEOTIDE SEQUENCE [LARGE SCALE GENOMIC DNA]</scope>
    <source>
        <strain evidence="12 13">JEL478</strain>
    </source>
</reference>
<dbReference type="AlphaFoldDB" id="A0A139AC46"/>
<evidence type="ECO:0000256" key="2">
    <source>
        <dbReference type="ARBA" id="ARBA00010205"/>
    </source>
</evidence>